<dbReference type="STRING" id="77097.SAMN04490369_10554"/>
<name>A0A1H8MVE7_9GAMM</name>
<dbReference type="InterPro" id="IPR013976">
    <property type="entry name" value="HDOD"/>
</dbReference>
<dbReference type="SMART" id="SM00267">
    <property type="entry name" value="GGDEF"/>
    <property type="match status" value="1"/>
</dbReference>
<dbReference type="EC" id="2.7.7.65" evidence="2"/>
<reference evidence="6 7" key="1">
    <citation type="submission" date="2016-10" db="EMBL/GenBank/DDBJ databases">
        <authorList>
            <person name="de Groot N.N."/>
        </authorList>
    </citation>
    <scope>NUCLEOTIDE SEQUENCE [LARGE SCALE GENOMIC DNA]</scope>
    <source>
        <strain evidence="6 7">558</strain>
    </source>
</reference>
<feature type="domain" description="GGDEF" evidence="4">
    <location>
        <begin position="374"/>
        <end position="509"/>
    </location>
</feature>
<proteinExistence type="predicted"/>
<dbReference type="InterPro" id="IPR000160">
    <property type="entry name" value="GGDEF_dom"/>
</dbReference>
<evidence type="ECO:0000256" key="2">
    <source>
        <dbReference type="ARBA" id="ARBA00012528"/>
    </source>
</evidence>
<accession>A0A1H8MVE7</accession>
<dbReference type="AlphaFoldDB" id="A0A1H8MVE7"/>
<dbReference type="PANTHER" id="PTHR45138">
    <property type="entry name" value="REGULATORY COMPONENTS OF SENSORY TRANSDUCTION SYSTEM"/>
    <property type="match status" value="1"/>
</dbReference>
<dbReference type="Proteomes" id="UP000199493">
    <property type="component" value="Unassembled WGS sequence"/>
</dbReference>
<evidence type="ECO:0000313" key="7">
    <source>
        <dbReference type="Proteomes" id="UP000199493"/>
    </source>
</evidence>
<dbReference type="CDD" id="cd01949">
    <property type="entry name" value="GGDEF"/>
    <property type="match status" value="1"/>
</dbReference>
<dbReference type="RefSeq" id="WP_089675851.1">
    <property type="nucleotide sequence ID" value="NZ_FODB01000055.1"/>
</dbReference>
<evidence type="ECO:0000259" key="4">
    <source>
        <dbReference type="PROSITE" id="PS50887"/>
    </source>
</evidence>
<dbReference type="FunFam" id="3.30.70.270:FF:000001">
    <property type="entry name" value="Diguanylate cyclase domain protein"/>
    <property type="match status" value="1"/>
</dbReference>
<dbReference type="PROSITE" id="PS50887">
    <property type="entry name" value="GGDEF"/>
    <property type="match status" value="1"/>
</dbReference>
<dbReference type="InterPro" id="IPR029787">
    <property type="entry name" value="Nucleotide_cyclase"/>
</dbReference>
<dbReference type="InterPro" id="IPR050469">
    <property type="entry name" value="Diguanylate_Cyclase"/>
</dbReference>
<dbReference type="GO" id="GO:0043709">
    <property type="term" value="P:cell adhesion involved in single-species biofilm formation"/>
    <property type="evidence" value="ECO:0007669"/>
    <property type="project" value="TreeGrafter"/>
</dbReference>
<protein>
    <recommendedName>
        <fullName evidence="2">diguanylate cyclase</fullName>
        <ecNumber evidence="2">2.7.7.65</ecNumber>
    </recommendedName>
</protein>
<comment type="catalytic activity">
    <reaction evidence="3">
        <text>2 GTP = 3',3'-c-di-GMP + 2 diphosphate</text>
        <dbReference type="Rhea" id="RHEA:24898"/>
        <dbReference type="ChEBI" id="CHEBI:33019"/>
        <dbReference type="ChEBI" id="CHEBI:37565"/>
        <dbReference type="ChEBI" id="CHEBI:58805"/>
        <dbReference type="EC" id="2.7.7.65"/>
    </reaction>
</comment>
<evidence type="ECO:0000256" key="1">
    <source>
        <dbReference type="ARBA" id="ARBA00001946"/>
    </source>
</evidence>
<comment type="cofactor">
    <cofactor evidence="1">
        <name>Mg(2+)</name>
        <dbReference type="ChEBI" id="CHEBI:18420"/>
    </cofactor>
</comment>
<dbReference type="GO" id="GO:0005886">
    <property type="term" value="C:plasma membrane"/>
    <property type="evidence" value="ECO:0007669"/>
    <property type="project" value="TreeGrafter"/>
</dbReference>
<dbReference type="NCBIfam" id="TIGR00254">
    <property type="entry name" value="GGDEF"/>
    <property type="match status" value="1"/>
</dbReference>
<dbReference type="PROSITE" id="PS51833">
    <property type="entry name" value="HDOD"/>
    <property type="match status" value="1"/>
</dbReference>
<feature type="domain" description="HDOD" evidence="5">
    <location>
        <begin position="33"/>
        <end position="225"/>
    </location>
</feature>
<dbReference type="SUPFAM" id="SSF55073">
    <property type="entry name" value="Nucleotide cyclase"/>
    <property type="match status" value="1"/>
</dbReference>
<dbReference type="PANTHER" id="PTHR45138:SF9">
    <property type="entry name" value="DIGUANYLATE CYCLASE DGCM-RELATED"/>
    <property type="match status" value="1"/>
</dbReference>
<sequence>MTGPNAVSETLYTSLTDQLPSFLSSALLQCNQLPTLPAVALNILDISQGAEATLSDYASAIEHDPALTARIMSVANSVHYLRAAQPPHTCFDATQRIGLDVTLATVLSFCLFENDHGARGRLPFWQRSITAAVAASYLAQQLCPHQSGSVFTTALLQDIGILALQTAYPGDAELLYGIENTSHQHIMQVEKRYFGCHHALVGAWLLAKWGAHDSLIHAIQHSHDGLDTEDNAALCLRISGAIADAWLSANPADALAGVMRQLNALTPSSEWAMSGLLAHLQQTLPPLMETLGLGMPVTVDSIALLKEAQQRLFEHTLSLSARLDAQQKARETLLNDYAELQQRSRLDPLTQLANRAWLEEQLRERFRLCLTTERTMSVVFIDLDHFKVLNDRYGHQAGDQVLAHFGRMLASLIRVGDLAGRYGGEEFLVILPDEDAEGARRFAERITRRLQERPMARVDQEPLYVSVSIGVACLTDGGFGDERELIDAADQSMYFIKRSGRGGVSVYGH</sequence>
<organism evidence="6 7">
    <name type="scientific">Vreelandella aquamarina</name>
    <dbReference type="NCBI Taxonomy" id="77097"/>
    <lineage>
        <taxon>Bacteria</taxon>
        <taxon>Pseudomonadati</taxon>
        <taxon>Pseudomonadota</taxon>
        <taxon>Gammaproteobacteria</taxon>
        <taxon>Oceanospirillales</taxon>
        <taxon>Halomonadaceae</taxon>
        <taxon>Vreelandella</taxon>
    </lineage>
</organism>
<evidence type="ECO:0000256" key="3">
    <source>
        <dbReference type="ARBA" id="ARBA00034247"/>
    </source>
</evidence>
<dbReference type="Pfam" id="PF08668">
    <property type="entry name" value="HDOD"/>
    <property type="match status" value="1"/>
</dbReference>
<dbReference type="Pfam" id="PF00990">
    <property type="entry name" value="GGDEF"/>
    <property type="match status" value="1"/>
</dbReference>
<dbReference type="Gene3D" id="3.30.70.270">
    <property type="match status" value="1"/>
</dbReference>
<dbReference type="SUPFAM" id="SSF109604">
    <property type="entry name" value="HD-domain/PDEase-like"/>
    <property type="match status" value="1"/>
</dbReference>
<dbReference type="InterPro" id="IPR043128">
    <property type="entry name" value="Rev_trsase/Diguanyl_cyclase"/>
</dbReference>
<dbReference type="GO" id="GO:0052621">
    <property type="term" value="F:diguanylate cyclase activity"/>
    <property type="evidence" value="ECO:0007669"/>
    <property type="project" value="UniProtKB-EC"/>
</dbReference>
<dbReference type="EMBL" id="FODB01000055">
    <property type="protein sequence ID" value="SEO21327.1"/>
    <property type="molecule type" value="Genomic_DNA"/>
</dbReference>
<dbReference type="GO" id="GO:1902201">
    <property type="term" value="P:negative regulation of bacterial-type flagellum-dependent cell motility"/>
    <property type="evidence" value="ECO:0007669"/>
    <property type="project" value="TreeGrafter"/>
</dbReference>
<evidence type="ECO:0000259" key="5">
    <source>
        <dbReference type="PROSITE" id="PS51833"/>
    </source>
</evidence>
<evidence type="ECO:0000313" key="6">
    <source>
        <dbReference type="EMBL" id="SEO21327.1"/>
    </source>
</evidence>
<gene>
    <name evidence="6" type="ORF">SAMN04490369_10554</name>
</gene>
<dbReference type="Gene3D" id="1.10.3210.10">
    <property type="entry name" value="Hypothetical protein af1432"/>
    <property type="match status" value="1"/>
</dbReference>